<gene>
    <name evidence="1" type="ORF">NCTC10392_00367</name>
</gene>
<sequence>MTKSFDMRLFLDALLTGSHTTRQRHIRQAQTMQKAIRQRFGRDNPWNWQLKHFRWFEEQYLKSHSPATRYYYQLTVWLIIKRLGKPGLAQERSKKN</sequence>
<dbReference type="AlphaFoldDB" id="A0A379I5Y3"/>
<evidence type="ECO:0000313" key="2">
    <source>
        <dbReference type="Proteomes" id="UP000255125"/>
    </source>
</evidence>
<dbReference type="EMBL" id="UGUS01000002">
    <property type="protein sequence ID" value="SUD27501.1"/>
    <property type="molecule type" value="Genomic_DNA"/>
</dbReference>
<protein>
    <recommendedName>
        <fullName evidence="3">Prophage PssSM-03</fullName>
    </recommendedName>
</protein>
<dbReference type="RefSeq" id="WP_054896625.1">
    <property type="nucleotide sequence ID" value="NZ_UGUS01000002.1"/>
</dbReference>
<evidence type="ECO:0008006" key="3">
    <source>
        <dbReference type="Google" id="ProtNLM"/>
    </source>
</evidence>
<proteinExistence type="predicted"/>
<reference evidence="1 2" key="1">
    <citation type="submission" date="2018-06" db="EMBL/GenBank/DDBJ databases">
        <authorList>
            <consortium name="Pathogen Informatics"/>
            <person name="Doyle S."/>
        </authorList>
    </citation>
    <scope>NUCLEOTIDE SEQUENCE [LARGE SCALE GENOMIC DNA]</scope>
    <source>
        <strain evidence="1 2">NCTC10392</strain>
    </source>
</reference>
<evidence type="ECO:0000313" key="1">
    <source>
        <dbReference type="EMBL" id="SUD27501.1"/>
    </source>
</evidence>
<accession>A0A379I5Y3</accession>
<dbReference type="Proteomes" id="UP000255125">
    <property type="component" value="Unassembled WGS sequence"/>
</dbReference>
<dbReference type="OrthoDB" id="5769639at2"/>
<organism evidence="1 2">
    <name type="scientific">Pseudomonas fluorescens</name>
    <dbReference type="NCBI Taxonomy" id="294"/>
    <lineage>
        <taxon>Bacteria</taxon>
        <taxon>Pseudomonadati</taxon>
        <taxon>Pseudomonadota</taxon>
        <taxon>Gammaproteobacteria</taxon>
        <taxon>Pseudomonadales</taxon>
        <taxon>Pseudomonadaceae</taxon>
        <taxon>Pseudomonas</taxon>
    </lineage>
</organism>
<name>A0A379I5Y3_PSEFL</name>